<dbReference type="PANTHER" id="PTHR13520">
    <property type="entry name" value="RAD50-INTERACTING PROTEIN 1 RINT-1"/>
    <property type="match status" value="1"/>
</dbReference>
<dbReference type="EMBL" id="JAGHQL010000150">
    <property type="protein sequence ID" value="KAH0537341.1"/>
    <property type="molecule type" value="Genomic_DNA"/>
</dbReference>
<dbReference type="Proteomes" id="UP000698800">
    <property type="component" value="Unassembled WGS sequence"/>
</dbReference>
<organism evidence="2 3">
    <name type="scientific">Glutinoglossum americanum</name>
    <dbReference type="NCBI Taxonomy" id="1670608"/>
    <lineage>
        <taxon>Eukaryota</taxon>
        <taxon>Fungi</taxon>
        <taxon>Dikarya</taxon>
        <taxon>Ascomycota</taxon>
        <taxon>Pezizomycotina</taxon>
        <taxon>Geoglossomycetes</taxon>
        <taxon>Geoglossales</taxon>
        <taxon>Geoglossaceae</taxon>
        <taxon>Glutinoglossum</taxon>
    </lineage>
</organism>
<dbReference type="GO" id="GO:0006890">
    <property type="term" value="P:retrograde vesicle-mediated transport, Golgi to endoplasmic reticulum"/>
    <property type="evidence" value="ECO:0007669"/>
    <property type="project" value="InterPro"/>
</dbReference>
<keyword evidence="1" id="KW-0175">Coiled coil</keyword>
<protein>
    <recommendedName>
        <fullName evidence="4">RAD50-interacting protein 1</fullName>
    </recommendedName>
</protein>
<dbReference type="OrthoDB" id="2189254at2759"/>
<dbReference type="Gene3D" id="1.20.58.670">
    <property type="entry name" value="Dsl1p vesicle tethering complex, Tip20p subunit, domain D"/>
    <property type="match status" value="1"/>
</dbReference>
<dbReference type="AlphaFoldDB" id="A0A9P8I8L5"/>
<evidence type="ECO:0000313" key="3">
    <source>
        <dbReference type="Proteomes" id="UP000698800"/>
    </source>
</evidence>
<accession>A0A9P8I8L5</accession>
<dbReference type="InterPro" id="IPR042044">
    <property type="entry name" value="EXOC6PINT-1/Sec15/Tip20_C_dom2"/>
</dbReference>
<reference evidence="2" key="1">
    <citation type="submission" date="2021-03" db="EMBL/GenBank/DDBJ databases">
        <title>Comparative genomics and phylogenomic investigation of the class Geoglossomycetes provide insights into ecological specialization and systematics.</title>
        <authorList>
            <person name="Melie T."/>
            <person name="Pirro S."/>
            <person name="Miller A.N."/>
            <person name="Quandt A."/>
        </authorList>
    </citation>
    <scope>NUCLEOTIDE SEQUENCE</scope>
    <source>
        <strain evidence="2">GBOQ0MN5Z8</strain>
    </source>
</reference>
<dbReference type="PROSITE" id="PS51386">
    <property type="entry name" value="RINT1_TIP20"/>
    <property type="match status" value="1"/>
</dbReference>
<gene>
    <name evidence="2" type="ORF">FGG08_005857</name>
</gene>
<dbReference type="InterPro" id="IPR007528">
    <property type="entry name" value="RINT1_Tip20"/>
</dbReference>
<dbReference type="GO" id="GO:0060628">
    <property type="term" value="P:regulation of ER to Golgi vesicle-mediated transport"/>
    <property type="evidence" value="ECO:0007669"/>
    <property type="project" value="TreeGrafter"/>
</dbReference>
<dbReference type="Gene3D" id="1.20.58.1420">
    <property type="entry name" value="Dsl1p vesicle tethering complex, Tip20p subunit, domain B"/>
    <property type="match status" value="1"/>
</dbReference>
<evidence type="ECO:0008006" key="4">
    <source>
        <dbReference type="Google" id="ProtNLM"/>
    </source>
</evidence>
<keyword evidence="3" id="KW-1185">Reference proteome</keyword>
<comment type="caution">
    <text evidence="2">The sequence shown here is derived from an EMBL/GenBank/DDBJ whole genome shotgun (WGS) entry which is preliminary data.</text>
</comment>
<dbReference type="PANTHER" id="PTHR13520:SF0">
    <property type="entry name" value="RAD50-INTERACTING PROTEIN 1"/>
    <property type="match status" value="1"/>
</dbReference>
<proteinExistence type="predicted"/>
<dbReference type="GO" id="GO:0006888">
    <property type="term" value="P:endoplasmic reticulum to Golgi vesicle-mediated transport"/>
    <property type="evidence" value="ECO:0007669"/>
    <property type="project" value="InterPro"/>
</dbReference>
<dbReference type="GO" id="GO:0070939">
    <property type="term" value="C:Dsl1/NZR complex"/>
    <property type="evidence" value="ECO:0007669"/>
    <property type="project" value="InterPro"/>
</dbReference>
<evidence type="ECO:0000256" key="1">
    <source>
        <dbReference type="SAM" id="Coils"/>
    </source>
</evidence>
<evidence type="ECO:0000313" key="2">
    <source>
        <dbReference type="EMBL" id="KAH0537341.1"/>
    </source>
</evidence>
<sequence length="802" mass="90756">MATAADPRGIPKEERDVRVEDYLNDKLQTYDDLENLESLLFNVKNQHDLLTKQLQDAEISLEKAHKASESHASSLLRQAEAFQTRQADIGRRLLVVTRSETSGEATRRFESSMEKLRGLDVAKGYVERLKEVEELSAEARLRVKTSPRTALKSYARLQNLTRELQSLQPAAEGAAPHLVGHVEIASMSLRKQMKEVLENEFEALLNKIKWPSKEVRIDGADQNEWNEGVGKLLELQKVDLEASDDGKGNDGDWKEPSVLLPLEVMVKPLELRFRYHFDGSKPTNRTDKPEYFLSHTISLLNTYCDFLSQYLGPVLRSQFAGSSVGLNPIYADSTSAFITSLLPMLRRKISHLLPEIVGQPQLLSHFIHELISFDSTLKEEWSYEGGKGLENWKGLAWEVLVKQDWFPRWLQVEKEFALSRYQTIVSTKDAWEIDYDVDPSVTKATKSAIRLKDLFEAITDRYRPLSSLSQKLRFLIDIQIAILDKFHNRLHSAIEAYTVLTSSIARAVQGVSKEDQASLAGVGGLERLCRVYGSAEYLEKAMRDWSDDIFFLELWEELQERARRNTGKNLAGPMSVQEVANRTSSSVGSGDDTGGLFDESAGAFNELRVRTEGLLVELLSSNMKETLRPYSRISTWSSLNSDVSASTSTITLELDPPVRQLSTYLSFLSSALAPAPLRRIFRHLTSYLQQYLWDYVLMRNTFSTSGAVQFSRDVATMWDLLDVWLGEGQGEAGMRRLREGVGLLCLPLREGGREGGWNLRDVERKVFESNEKAKEVLEEMGVEVLTESEARAVLERRVELGS</sequence>
<name>A0A9P8I8L5_9PEZI</name>
<feature type="coiled-coil region" evidence="1">
    <location>
        <begin position="33"/>
        <end position="67"/>
    </location>
</feature>
<dbReference type="InterPro" id="IPR042042">
    <property type="entry name" value="Tip20p_domB"/>
</dbReference>
<dbReference type="Pfam" id="PF04437">
    <property type="entry name" value="RINT1_TIP1"/>
    <property type="match status" value="1"/>
</dbReference>